<dbReference type="EMBL" id="JADIMP010000015">
    <property type="protein sequence ID" value="MBO8440973.1"/>
    <property type="molecule type" value="Genomic_DNA"/>
</dbReference>
<proteinExistence type="predicted"/>
<evidence type="ECO:0000313" key="3">
    <source>
        <dbReference type="Proteomes" id="UP000823614"/>
    </source>
</evidence>
<dbReference type="AlphaFoldDB" id="A0A9D9H8V6"/>
<accession>A0A9D9H8V6</accession>
<feature type="region of interest" description="Disordered" evidence="1">
    <location>
        <begin position="336"/>
        <end position="384"/>
    </location>
</feature>
<reference evidence="2" key="2">
    <citation type="journal article" date="2021" name="PeerJ">
        <title>Extensive microbial diversity within the chicken gut microbiome revealed by metagenomics and culture.</title>
        <authorList>
            <person name="Gilroy R."/>
            <person name="Ravi A."/>
            <person name="Getino M."/>
            <person name="Pursley I."/>
            <person name="Horton D.L."/>
            <person name="Alikhan N.F."/>
            <person name="Baker D."/>
            <person name="Gharbi K."/>
            <person name="Hall N."/>
            <person name="Watson M."/>
            <person name="Adriaenssens E.M."/>
            <person name="Foster-Nyarko E."/>
            <person name="Jarju S."/>
            <person name="Secka A."/>
            <person name="Antonio M."/>
            <person name="Oren A."/>
            <person name="Chaudhuri R.R."/>
            <person name="La Ragione R."/>
            <person name="Hildebrand F."/>
            <person name="Pallen M.J."/>
        </authorList>
    </citation>
    <scope>NUCLEOTIDE SEQUENCE</scope>
    <source>
        <strain evidence="2">C6-149</strain>
    </source>
</reference>
<feature type="compositionally biased region" description="Polar residues" evidence="1">
    <location>
        <begin position="353"/>
        <end position="374"/>
    </location>
</feature>
<evidence type="ECO:0000256" key="1">
    <source>
        <dbReference type="SAM" id="MobiDB-lite"/>
    </source>
</evidence>
<dbReference type="Proteomes" id="UP000823614">
    <property type="component" value="Unassembled WGS sequence"/>
</dbReference>
<evidence type="ECO:0000313" key="2">
    <source>
        <dbReference type="EMBL" id="MBO8440973.1"/>
    </source>
</evidence>
<organism evidence="2 3">
    <name type="scientific">Candidatus Gallilactobacillus intestinavium</name>
    <dbReference type="NCBI Taxonomy" id="2840838"/>
    <lineage>
        <taxon>Bacteria</taxon>
        <taxon>Bacillati</taxon>
        <taxon>Bacillota</taxon>
        <taxon>Bacilli</taxon>
        <taxon>Lactobacillales</taxon>
        <taxon>Lactobacillaceae</taxon>
        <taxon>Lactobacillaceae incertae sedis</taxon>
        <taxon>Candidatus Gallilactobacillus</taxon>
    </lineage>
</organism>
<dbReference type="Gene3D" id="2.170.120.30">
    <property type="match status" value="1"/>
</dbReference>
<dbReference type="Pfam" id="PF07949">
    <property type="entry name" value="YbbR"/>
    <property type="match status" value="2"/>
</dbReference>
<gene>
    <name evidence="2" type="ORF">IAA89_00770</name>
</gene>
<name>A0A9D9H8V6_9LACO</name>
<dbReference type="InterPro" id="IPR012505">
    <property type="entry name" value="YbbR"/>
</dbReference>
<evidence type="ECO:0008006" key="4">
    <source>
        <dbReference type="Google" id="ProtNLM"/>
    </source>
</evidence>
<protein>
    <recommendedName>
        <fullName evidence="4">YbbR-like protein</fullName>
    </recommendedName>
</protein>
<dbReference type="Gene3D" id="2.170.120.40">
    <property type="entry name" value="YbbR-like domain"/>
    <property type="match status" value="1"/>
</dbReference>
<dbReference type="PANTHER" id="PTHR37804:SF1">
    <property type="entry name" value="CDAA REGULATORY PROTEIN CDAR"/>
    <property type="match status" value="1"/>
</dbReference>
<sequence>MKRNSNKYDFWKSKLFYRLVSLLIALLLVAYVGNLNNGNIHLSSGEQNSPLSAIKTKTLTVPVQLNIDSSEYYVSNYPKNVKVRLSGPISLVDAANNTRNFSVTANLRNMGIGNHRVNLDVQNLNHELKYRILPNQISLNIAKRKTVNLPVKLSYDATNLNSKYQLGKPEMNIENATVTGAANKINLISRIVAPIQISANVKHDINKNVMLEAEDNTGKILDVLISPKKANVDIPIKDNEASKQVSLEFKLKNPRSNTTYSIKSNTKKVVVYGSKKAISKLKDKVVVPVDVSKVPLGNYKDIVELKPFAKDIYAFSKNEIRLTIVSFRRDNMNFKKEESNSQNMNSSSDENEIINTPKVTTNNNSYSTDNVKVINNNQNSNSGS</sequence>
<dbReference type="InterPro" id="IPR053154">
    <property type="entry name" value="c-di-AMP_regulator"/>
</dbReference>
<feature type="compositionally biased region" description="Low complexity" evidence="1">
    <location>
        <begin position="375"/>
        <end position="384"/>
    </location>
</feature>
<comment type="caution">
    <text evidence="2">The sequence shown here is derived from an EMBL/GenBank/DDBJ whole genome shotgun (WGS) entry which is preliminary data.</text>
</comment>
<dbReference type="PANTHER" id="PTHR37804">
    <property type="entry name" value="CDAA REGULATORY PROTEIN CDAR"/>
    <property type="match status" value="1"/>
</dbReference>
<reference evidence="2" key="1">
    <citation type="submission" date="2020-10" db="EMBL/GenBank/DDBJ databases">
        <authorList>
            <person name="Gilroy R."/>
        </authorList>
    </citation>
    <scope>NUCLEOTIDE SEQUENCE</scope>
    <source>
        <strain evidence="2">C6-149</strain>
    </source>
</reference>